<dbReference type="Gene3D" id="2.60.120.10">
    <property type="entry name" value="Jelly Rolls"/>
    <property type="match status" value="1"/>
</dbReference>
<dbReference type="PROSITE" id="PS51063">
    <property type="entry name" value="HTH_CRP_2"/>
    <property type="match status" value="1"/>
</dbReference>
<gene>
    <name evidence="6" type="ORF">SAMN02910344_01749</name>
</gene>
<evidence type="ECO:0000313" key="6">
    <source>
        <dbReference type="EMBL" id="SFP57007.1"/>
    </source>
</evidence>
<dbReference type="SMART" id="SM00419">
    <property type="entry name" value="HTH_CRP"/>
    <property type="match status" value="1"/>
</dbReference>
<dbReference type="InterPro" id="IPR036390">
    <property type="entry name" value="WH_DNA-bd_sf"/>
</dbReference>
<dbReference type="SUPFAM" id="SSF51206">
    <property type="entry name" value="cAMP-binding domain-like"/>
    <property type="match status" value="1"/>
</dbReference>
<dbReference type="GO" id="GO:0003677">
    <property type="term" value="F:DNA binding"/>
    <property type="evidence" value="ECO:0007669"/>
    <property type="project" value="UniProtKB-KW"/>
</dbReference>
<evidence type="ECO:0000259" key="4">
    <source>
        <dbReference type="PROSITE" id="PS50042"/>
    </source>
</evidence>
<dbReference type="PRINTS" id="PR00034">
    <property type="entry name" value="HTHCRP"/>
</dbReference>
<organism evidence="6 7">
    <name type="scientific">Ruminobacter amylophilus</name>
    <dbReference type="NCBI Taxonomy" id="867"/>
    <lineage>
        <taxon>Bacteria</taxon>
        <taxon>Pseudomonadati</taxon>
        <taxon>Pseudomonadota</taxon>
        <taxon>Gammaproteobacteria</taxon>
        <taxon>Aeromonadales</taxon>
        <taxon>Succinivibrionaceae</taxon>
        <taxon>Ruminobacter</taxon>
    </lineage>
</organism>
<dbReference type="AlphaFoldDB" id="A0A662ZJL7"/>
<dbReference type="InterPro" id="IPR018490">
    <property type="entry name" value="cNMP-bd_dom_sf"/>
</dbReference>
<dbReference type="InterPro" id="IPR012318">
    <property type="entry name" value="HTH_CRP"/>
</dbReference>
<dbReference type="InterPro" id="IPR000595">
    <property type="entry name" value="cNMP-bd_dom"/>
</dbReference>
<evidence type="ECO:0000313" key="7">
    <source>
        <dbReference type="Proteomes" id="UP000243745"/>
    </source>
</evidence>
<dbReference type="Proteomes" id="UP000243745">
    <property type="component" value="Unassembled WGS sequence"/>
</dbReference>
<keyword evidence="2" id="KW-0238">DNA-binding</keyword>
<dbReference type="RefSeq" id="WP_037318424.1">
    <property type="nucleotide sequence ID" value="NZ_FOXF01000038.1"/>
</dbReference>
<protein>
    <submittedName>
        <fullName evidence="6">CRP/FNR family transcriptional regulator, anaerobic regulatory protein</fullName>
    </submittedName>
</protein>
<name>A0A662ZJL7_9GAMM</name>
<dbReference type="OrthoDB" id="7643467at2"/>
<keyword evidence="7" id="KW-1185">Reference proteome</keyword>
<dbReference type="PANTHER" id="PTHR24567">
    <property type="entry name" value="CRP FAMILY TRANSCRIPTIONAL REGULATORY PROTEIN"/>
    <property type="match status" value="1"/>
</dbReference>
<feature type="domain" description="Cyclic nucleotide-binding" evidence="4">
    <location>
        <begin position="47"/>
        <end position="105"/>
    </location>
</feature>
<evidence type="ECO:0000259" key="5">
    <source>
        <dbReference type="PROSITE" id="PS51063"/>
    </source>
</evidence>
<dbReference type="GO" id="GO:0003700">
    <property type="term" value="F:DNA-binding transcription factor activity"/>
    <property type="evidence" value="ECO:0007669"/>
    <property type="project" value="TreeGrafter"/>
</dbReference>
<dbReference type="SMART" id="SM00100">
    <property type="entry name" value="cNMP"/>
    <property type="match status" value="1"/>
</dbReference>
<dbReference type="PROSITE" id="PS50042">
    <property type="entry name" value="CNMP_BINDING_3"/>
    <property type="match status" value="1"/>
</dbReference>
<dbReference type="Pfam" id="PF13545">
    <property type="entry name" value="HTH_Crp_2"/>
    <property type="match status" value="1"/>
</dbReference>
<accession>A0A662ZJL7</accession>
<dbReference type="Gene3D" id="1.10.10.10">
    <property type="entry name" value="Winged helix-like DNA-binding domain superfamily/Winged helix DNA-binding domain"/>
    <property type="match status" value="1"/>
</dbReference>
<keyword evidence="3" id="KW-0804">Transcription</keyword>
<evidence type="ECO:0000256" key="1">
    <source>
        <dbReference type="ARBA" id="ARBA00023015"/>
    </source>
</evidence>
<evidence type="ECO:0000256" key="3">
    <source>
        <dbReference type="ARBA" id="ARBA00023163"/>
    </source>
</evidence>
<dbReference type="SUPFAM" id="SSF46785">
    <property type="entry name" value="Winged helix' DNA-binding domain"/>
    <property type="match status" value="1"/>
</dbReference>
<dbReference type="PANTHER" id="PTHR24567:SF75">
    <property type="entry name" value="FUMARATE AND NITRATE REDUCTION REGULATORY PROTEIN"/>
    <property type="match status" value="1"/>
</dbReference>
<proteinExistence type="predicted"/>
<dbReference type="NCBIfam" id="NF008365">
    <property type="entry name" value="PRK11161.1"/>
    <property type="match status" value="1"/>
</dbReference>
<dbReference type="InterPro" id="IPR050397">
    <property type="entry name" value="Env_Response_Regulators"/>
</dbReference>
<dbReference type="GO" id="GO:0005829">
    <property type="term" value="C:cytosol"/>
    <property type="evidence" value="ECO:0007669"/>
    <property type="project" value="TreeGrafter"/>
</dbReference>
<dbReference type="FunFam" id="1.10.10.10:FF:000028">
    <property type="entry name" value="Fumarate/nitrate reduction transcriptional regulator Fnr"/>
    <property type="match status" value="1"/>
</dbReference>
<dbReference type="EMBL" id="FOXF01000038">
    <property type="protein sequence ID" value="SFP57007.1"/>
    <property type="molecule type" value="Genomic_DNA"/>
</dbReference>
<feature type="domain" description="HTH crp-type" evidence="5">
    <location>
        <begin position="161"/>
        <end position="234"/>
    </location>
</feature>
<evidence type="ECO:0000256" key="2">
    <source>
        <dbReference type="ARBA" id="ARBA00023125"/>
    </source>
</evidence>
<dbReference type="Pfam" id="PF00027">
    <property type="entry name" value="cNMP_binding"/>
    <property type="match status" value="1"/>
</dbReference>
<sequence>MTSRPKLIKSPSDFSCASCLVNSLCLSTGSFDHQTFTAIDGIIERKKNYQKASIIYKAGDELKNLYAIRSGGVKIYSINEHGEEQITSFHMPGDLIGFDAIADNRHLSFAQTLETSNICEIPFEQLMRLASRYPALNVRLLKLISAEISVKKNLMMMISKQTAEQRLATFIVHLSDNLKRRNLSGNEIKLPMTRYEIGNYISLTVETISRLLSKFQQKQIISVKGKYITIINHEKLREIVES</sequence>
<reference evidence="6 7" key="1">
    <citation type="submission" date="2016-10" db="EMBL/GenBank/DDBJ databases">
        <authorList>
            <person name="Varghese N."/>
            <person name="Submissions S."/>
        </authorList>
    </citation>
    <scope>NUCLEOTIDE SEQUENCE [LARGE SCALE GENOMIC DNA]</scope>
    <source>
        <strain evidence="6 7">DSM 1361</strain>
    </source>
</reference>
<dbReference type="CDD" id="cd00092">
    <property type="entry name" value="HTH_CRP"/>
    <property type="match status" value="1"/>
</dbReference>
<dbReference type="InterPro" id="IPR036388">
    <property type="entry name" value="WH-like_DNA-bd_sf"/>
</dbReference>
<dbReference type="InterPro" id="IPR014710">
    <property type="entry name" value="RmlC-like_jellyroll"/>
</dbReference>
<keyword evidence="1" id="KW-0805">Transcription regulation</keyword>
<dbReference type="CDD" id="cd00038">
    <property type="entry name" value="CAP_ED"/>
    <property type="match status" value="1"/>
</dbReference>